<keyword evidence="6" id="KW-1185">Reference proteome</keyword>
<dbReference type="CDD" id="cd00590">
    <property type="entry name" value="RRM_SF"/>
    <property type="match status" value="1"/>
</dbReference>
<dbReference type="GO" id="GO:0006396">
    <property type="term" value="P:RNA processing"/>
    <property type="evidence" value="ECO:0007669"/>
    <property type="project" value="InterPro"/>
</dbReference>
<dbReference type="InterPro" id="IPR035979">
    <property type="entry name" value="RBD_domain_sf"/>
</dbReference>
<name>B7FU78_PHATC</name>
<keyword evidence="1 2" id="KW-0694">RNA-binding</keyword>
<sequence length="932" mass="106398">MSYDYDALCREFAQHRKASMVTENVIERSGHLQKAVQALETLSSCCPMTPALWIQYASTAAEWISQALLRQEDSCDADSRINKESLQTRLQTLELGLQEFPGYVLLHLHYIELLMHKNACTDAPKIESALRTAIAQVGGGSHRNEGSWVVQLYNHLATFLVKQNRVKEALQCFVQRARIPMKDVNDEIASDYRGFCENHGLTPSTKHLEQMEQGRRLEAKLFNRYITLEDEIDAVMHSQGILPRYDVGVDKLDWKIMLHTDRYGMGLGGADVATAFVKYALECSNIFKSAARQVDEDDQDLEIEEMRRHISGLASAVFERGVAECPTVDSLWLSYIRFLTEQDNGDSLSLLPSVSQRAVRNCPYSQALACQQMDNVLLLADKGLIVFDPDALMEQVQTALDTKFLPNPVQFLELYLCVIRIVKRRMLSILSGVAVTEQSGKAVLRYDEAEPILKSSNARSPKRDGKIDGVLQEVQDLCEDLTDMYEHIEQKMRKVLGKWSEGRSLLWLERAYTEKYFLNPLRRIFEGSGDSSRSTEDLEMLLLCEKPVRSHSPPHPDLYLRYIEQYLLSYPVVNATDVLHRLRRTRWLYQKAIVGVGRSKESKPVPSLVIPDFDSAFAHLSHHWLEFEQMFGSRSSVAEAHKAIARKMHKLGENVSHPSSDPLRERRSDAPSSMNVHMVQGPDRKRKVHIDSDDFEGKRIRTKTDWVDRDITTDDDRYVDPGQSKNAKKPNQDFKYHPFSVRVSGLSEKTDDMDLVDVFRPKCGEVVHARIIREKEIRHSLKGKSKGWGLIQFEDRESTEKALALDGIIGIHEKLVVIERSYMPAVMIVPPGMHRVQPKGEGKSSKINERRKEREQKTTRSTKSGSGPVLGPLSEDSFNPLQFRPRGIQAKPRSKVTITSTWVKPLPQWRYFRHTTVARIFFEVDTTITLNF</sequence>
<feature type="domain" description="RRM" evidence="4">
    <location>
        <begin position="739"/>
        <end position="823"/>
    </location>
</feature>
<dbReference type="GeneID" id="7197700"/>
<dbReference type="Gene3D" id="1.25.40.10">
    <property type="entry name" value="Tetratricopeptide repeat domain"/>
    <property type="match status" value="2"/>
</dbReference>
<dbReference type="RefSeq" id="XP_002178550.1">
    <property type="nucleotide sequence ID" value="XM_002178514.1"/>
</dbReference>
<evidence type="ECO:0000313" key="6">
    <source>
        <dbReference type="Proteomes" id="UP000000759"/>
    </source>
</evidence>
<dbReference type="InterPro" id="IPR003107">
    <property type="entry name" value="HAT"/>
</dbReference>
<evidence type="ECO:0000256" key="3">
    <source>
        <dbReference type="SAM" id="MobiDB-lite"/>
    </source>
</evidence>
<dbReference type="KEGG" id="pti:PHATRDRAFT_44468"/>
<evidence type="ECO:0000256" key="1">
    <source>
        <dbReference type="ARBA" id="ARBA00022884"/>
    </source>
</evidence>
<dbReference type="PROSITE" id="PS50102">
    <property type="entry name" value="RRM"/>
    <property type="match status" value="1"/>
</dbReference>
<feature type="compositionally biased region" description="Basic and acidic residues" evidence="3">
    <location>
        <begin position="838"/>
        <end position="858"/>
    </location>
</feature>
<evidence type="ECO:0000259" key="4">
    <source>
        <dbReference type="PROSITE" id="PS50102"/>
    </source>
</evidence>
<reference evidence="5 6" key="1">
    <citation type="journal article" date="2008" name="Nature">
        <title>The Phaeodactylum genome reveals the evolutionary history of diatom genomes.</title>
        <authorList>
            <person name="Bowler C."/>
            <person name="Allen A.E."/>
            <person name="Badger J.H."/>
            <person name="Grimwood J."/>
            <person name="Jabbari K."/>
            <person name="Kuo A."/>
            <person name="Maheswari U."/>
            <person name="Martens C."/>
            <person name="Maumus F."/>
            <person name="Otillar R.P."/>
            <person name="Rayko E."/>
            <person name="Salamov A."/>
            <person name="Vandepoele K."/>
            <person name="Beszteri B."/>
            <person name="Gruber A."/>
            <person name="Heijde M."/>
            <person name="Katinka M."/>
            <person name="Mock T."/>
            <person name="Valentin K."/>
            <person name="Verret F."/>
            <person name="Berges J.A."/>
            <person name="Brownlee C."/>
            <person name="Cadoret J.P."/>
            <person name="Chiovitti A."/>
            <person name="Choi C.J."/>
            <person name="Coesel S."/>
            <person name="De Martino A."/>
            <person name="Detter J.C."/>
            <person name="Durkin C."/>
            <person name="Falciatore A."/>
            <person name="Fournet J."/>
            <person name="Haruta M."/>
            <person name="Huysman M.J."/>
            <person name="Jenkins B.D."/>
            <person name="Jiroutova K."/>
            <person name="Jorgensen R.E."/>
            <person name="Joubert Y."/>
            <person name="Kaplan A."/>
            <person name="Kroger N."/>
            <person name="Kroth P.G."/>
            <person name="La Roche J."/>
            <person name="Lindquist E."/>
            <person name="Lommer M."/>
            <person name="Martin-Jezequel V."/>
            <person name="Lopez P.J."/>
            <person name="Lucas S."/>
            <person name="Mangogna M."/>
            <person name="McGinnis K."/>
            <person name="Medlin L.K."/>
            <person name="Montsant A."/>
            <person name="Oudot-Le Secq M.P."/>
            <person name="Napoli C."/>
            <person name="Obornik M."/>
            <person name="Parker M.S."/>
            <person name="Petit J.L."/>
            <person name="Porcel B.M."/>
            <person name="Poulsen N."/>
            <person name="Robison M."/>
            <person name="Rychlewski L."/>
            <person name="Rynearson T.A."/>
            <person name="Schmutz J."/>
            <person name="Shapiro H."/>
            <person name="Siaut M."/>
            <person name="Stanley M."/>
            <person name="Sussman M.R."/>
            <person name="Taylor A.R."/>
            <person name="Vardi A."/>
            <person name="von Dassow P."/>
            <person name="Vyverman W."/>
            <person name="Willis A."/>
            <person name="Wyrwicz L.S."/>
            <person name="Rokhsar D.S."/>
            <person name="Weissenbach J."/>
            <person name="Armbrust E.V."/>
            <person name="Green B.R."/>
            <person name="Van de Peer Y."/>
            <person name="Grigoriev I.V."/>
        </authorList>
    </citation>
    <scope>NUCLEOTIDE SEQUENCE [LARGE SCALE GENOMIC DNA]</scope>
    <source>
        <strain evidence="5 6">CCAP 1055/1</strain>
    </source>
</reference>
<evidence type="ECO:0000256" key="2">
    <source>
        <dbReference type="PROSITE-ProRule" id="PRU00176"/>
    </source>
</evidence>
<dbReference type="PaxDb" id="2850-Phatr44468"/>
<dbReference type="InterPro" id="IPR012677">
    <property type="entry name" value="Nucleotide-bd_a/b_plait_sf"/>
</dbReference>
<dbReference type="EMBL" id="CM000607">
    <property type="protein sequence ID" value="EEC50215.1"/>
    <property type="molecule type" value="Genomic_DNA"/>
</dbReference>
<evidence type="ECO:0000313" key="5">
    <source>
        <dbReference type="EMBL" id="EEC50215.1"/>
    </source>
</evidence>
<dbReference type="HOGENOM" id="CLU_321727_0_0_1"/>
<reference evidence="6" key="2">
    <citation type="submission" date="2008-08" db="EMBL/GenBank/DDBJ databases">
        <authorList>
            <consortium name="Diatom Consortium"/>
            <person name="Grigoriev I."/>
            <person name="Grimwood J."/>
            <person name="Kuo A."/>
            <person name="Otillar R.P."/>
            <person name="Salamov A."/>
            <person name="Detter J.C."/>
            <person name="Lindquist E."/>
            <person name="Shapiro H."/>
            <person name="Lucas S."/>
            <person name="Glavina del Rio T."/>
            <person name="Pitluck S."/>
            <person name="Rokhsar D."/>
            <person name="Bowler C."/>
        </authorList>
    </citation>
    <scope>GENOME REANNOTATION</scope>
    <source>
        <strain evidence="6">CCAP 1055/1</strain>
    </source>
</reference>
<dbReference type="eggNOG" id="ENOG502SJKJ">
    <property type="taxonomic scope" value="Eukaryota"/>
</dbReference>
<dbReference type="SMART" id="SM00360">
    <property type="entry name" value="RRM"/>
    <property type="match status" value="1"/>
</dbReference>
<dbReference type="PANTHER" id="PTHR23236">
    <property type="entry name" value="EUKARYOTIC TRANSLATION INITIATION FACTOR 4B/4H"/>
    <property type="match status" value="1"/>
</dbReference>
<dbReference type="Pfam" id="PF00076">
    <property type="entry name" value="RRM_1"/>
    <property type="match status" value="1"/>
</dbReference>
<dbReference type="InParanoid" id="B7FU78"/>
<dbReference type="OrthoDB" id="198184at2759"/>
<dbReference type="Proteomes" id="UP000000759">
    <property type="component" value="Chromosome 4"/>
</dbReference>
<dbReference type="InterPro" id="IPR011990">
    <property type="entry name" value="TPR-like_helical_dom_sf"/>
</dbReference>
<dbReference type="SUPFAM" id="SSF48452">
    <property type="entry name" value="TPR-like"/>
    <property type="match status" value="1"/>
</dbReference>
<feature type="region of interest" description="Disordered" evidence="3">
    <location>
        <begin position="650"/>
        <end position="686"/>
    </location>
</feature>
<dbReference type="InterPro" id="IPR000504">
    <property type="entry name" value="RRM_dom"/>
</dbReference>
<proteinExistence type="predicted"/>
<dbReference type="SMART" id="SM00386">
    <property type="entry name" value="HAT"/>
    <property type="match status" value="4"/>
</dbReference>
<organism evidence="5 6">
    <name type="scientific">Phaeodactylum tricornutum (strain CCAP 1055/1)</name>
    <dbReference type="NCBI Taxonomy" id="556484"/>
    <lineage>
        <taxon>Eukaryota</taxon>
        <taxon>Sar</taxon>
        <taxon>Stramenopiles</taxon>
        <taxon>Ochrophyta</taxon>
        <taxon>Bacillariophyta</taxon>
        <taxon>Bacillariophyceae</taxon>
        <taxon>Bacillariophycidae</taxon>
        <taxon>Naviculales</taxon>
        <taxon>Phaeodactylaceae</taxon>
        <taxon>Phaeodactylum</taxon>
    </lineage>
</organism>
<protein>
    <recommendedName>
        <fullName evidence="4">RRM domain-containing protein</fullName>
    </recommendedName>
</protein>
<dbReference type="AlphaFoldDB" id="B7FU78"/>
<dbReference type="SUPFAM" id="SSF54928">
    <property type="entry name" value="RNA-binding domain, RBD"/>
    <property type="match status" value="1"/>
</dbReference>
<dbReference type="PANTHER" id="PTHR23236:SF11">
    <property type="entry name" value="EUKARYOTIC TRANSLATION INITIATION FACTOR 4H"/>
    <property type="match status" value="1"/>
</dbReference>
<dbReference type="Gene3D" id="3.30.70.330">
    <property type="match status" value="1"/>
</dbReference>
<gene>
    <name evidence="5" type="ORF">PHATRDRAFT_44468</name>
</gene>
<feature type="region of interest" description="Disordered" evidence="3">
    <location>
        <begin position="832"/>
        <end position="879"/>
    </location>
</feature>
<dbReference type="GO" id="GO:0003723">
    <property type="term" value="F:RNA binding"/>
    <property type="evidence" value="ECO:0007669"/>
    <property type="project" value="UniProtKB-UniRule"/>
</dbReference>
<accession>B7FU78</accession>